<accession>A0A0D2HIQ0</accession>
<dbReference type="EMBL" id="KN846970">
    <property type="protein sequence ID" value="KIW84339.1"/>
    <property type="molecule type" value="Genomic_DNA"/>
</dbReference>
<dbReference type="InterPro" id="IPR036259">
    <property type="entry name" value="MFS_trans_sf"/>
</dbReference>
<evidence type="ECO:0000256" key="6">
    <source>
        <dbReference type="ARBA" id="ARBA00023136"/>
    </source>
</evidence>
<dbReference type="HOGENOM" id="CLU_001265_30_12_1"/>
<feature type="transmembrane region" description="Helical" evidence="8">
    <location>
        <begin position="423"/>
        <end position="442"/>
    </location>
</feature>
<dbReference type="InterPro" id="IPR003663">
    <property type="entry name" value="Sugar/inositol_transpt"/>
</dbReference>
<dbReference type="PROSITE" id="PS00217">
    <property type="entry name" value="SUGAR_TRANSPORT_2"/>
    <property type="match status" value="1"/>
</dbReference>
<keyword evidence="5 8" id="KW-1133">Transmembrane helix</keyword>
<protein>
    <recommendedName>
        <fullName evidence="9">Major facilitator superfamily (MFS) profile domain-containing protein</fullName>
    </recommendedName>
</protein>
<dbReference type="GeneID" id="25303079"/>
<dbReference type="PANTHER" id="PTHR48022">
    <property type="entry name" value="PLASTIDIC GLUCOSE TRANSPORTER 4"/>
    <property type="match status" value="1"/>
</dbReference>
<evidence type="ECO:0000256" key="7">
    <source>
        <dbReference type="RuleBase" id="RU003346"/>
    </source>
</evidence>
<keyword evidence="3 7" id="KW-0813">Transport</keyword>
<feature type="transmembrane region" description="Helical" evidence="8">
    <location>
        <begin position="186"/>
        <end position="205"/>
    </location>
</feature>
<evidence type="ECO:0000313" key="10">
    <source>
        <dbReference type="EMBL" id="KIW84339.1"/>
    </source>
</evidence>
<feature type="transmembrane region" description="Helical" evidence="8">
    <location>
        <begin position="153"/>
        <end position="174"/>
    </location>
</feature>
<dbReference type="GO" id="GO:0016020">
    <property type="term" value="C:membrane"/>
    <property type="evidence" value="ECO:0007669"/>
    <property type="project" value="UniProtKB-SubCell"/>
</dbReference>
<evidence type="ECO:0000256" key="5">
    <source>
        <dbReference type="ARBA" id="ARBA00022989"/>
    </source>
</evidence>
<evidence type="ECO:0000256" key="8">
    <source>
        <dbReference type="SAM" id="Phobius"/>
    </source>
</evidence>
<organism evidence="10 11">
    <name type="scientific">Fonsecaea pedrosoi CBS 271.37</name>
    <dbReference type="NCBI Taxonomy" id="1442368"/>
    <lineage>
        <taxon>Eukaryota</taxon>
        <taxon>Fungi</taxon>
        <taxon>Dikarya</taxon>
        <taxon>Ascomycota</taxon>
        <taxon>Pezizomycotina</taxon>
        <taxon>Eurotiomycetes</taxon>
        <taxon>Chaetothyriomycetidae</taxon>
        <taxon>Chaetothyriales</taxon>
        <taxon>Herpotrichiellaceae</taxon>
        <taxon>Fonsecaea</taxon>
    </lineage>
</organism>
<evidence type="ECO:0000256" key="2">
    <source>
        <dbReference type="ARBA" id="ARBA00010992"/>
    </source>
</evidence>
<keyword evidence="11" id="KW-1185">Reference proteome</keyword>
<dbReference type="AlphaFoldDB" id="A0A0D2HIQ0"/>
<sequence>MPPKIGNIYLITAIAVIGGGLFGADIASMSAILGTNQYRCYFNQGPSGPPFNDNPDCSGPTAVVQGGINASMPGGSFIACIVSGYLSDHWGRKSAIQIGSVIWILGCVVTCAVQNIAMLVVGRFICGFAVGICSSQVPVYVSELAPPSRRGRIVICQQFAITCGITIMYFVSYGSSFLTGSASFRLPWGAQALPAVLLGIGLMFTPESPRYLAHKDRWEETHEVLALVHGNGDRSSPFVQRELHDIREFCESERNQPPSSYLELFKPKMLYRTHIGVFMQIWSQLSGVNVMMYYITYVFGMAGLSGNVNLYSSSITYVINMCMTLPALMWIDVWGRRWPLILGSASMAVWMFLNAALMAGFGSPAPPGGVDHIPQQSWQIHGAASKALIASTFLFVASFAVSVGPISWIYPPEVFPLRLRGKGVAVCVASNWIFNFALSWFVPPAFVNIKWKVYLIFGVFLIAMGIHFFFVYPETAGKTLEEVENIFATRTKAWKTRIETKKAREIESASIRADDPEEVKDAALGYVAGRVGAEHVEMSITETTKS</sequence>
<evidence type="ECO:0000256" key="4">
    <source>
        <dbReference type="ARBA" id="ARBA00022692"/>
    </source>
</evidence>
<comment type="similarity">
    <text evidence="2 7">Belongs to the major facilitator superfamily. Sugar transporter (TC 2.A.1.1) family.</text>
</comment>
<dbReference type="GO" id="GO:0005351">
    <property type="term" value="F:carbohydrate:proton symporter activity"/>
    <property type="evidence" value="ECO:0007669"/>
    <property type="project" value="TreeGrafter"/>
</dbReference>
<feature type="domain" description="Major facilitator superfamily (MFS) profile" evidence="9">
    <location>
        <begin position="11"/>
        <end position="476"/>
    </location>
</feature>
<dbReference type="FunFam" id="1.20.1250.20:FF:000026">
    <property type="entry name" value="MFS quinate transporter QutD"/>
    <property type="match status" value="1"/>
</dbReference>
<dbReference type="InterPro" id="IPR005829">
    <property type="entry name" value="Sugar_transporter_CS"/>
</dbReference>
<dbReference type="Pfam" id="PF00083">
    <property type="entry name" value="Sugar_tr"/>
    <property type="match status" value="1"/>
</dbReference>
<feature type="transmembrane region" description="Helical" evidence="8">
    <location>
        <begin position="340"/>
        <end position="361"/>
    </location>
</feature>
<dbReference type="CDD" id="cd17356">
    <property type="entry name" value="MFS_HXT"/>
    <property type="match status" value="1"/>
</dbReference>
<dbReference type="Gene3D" id="1.20.1250.20">
    <property type="entry name" value="MFS general substrate transporter like domains"/>
    <property type="match status" value="1"/>
</dbReference>
<keyword evidence="4 8" id="KW-0812">Transmembrane</keyword>
<dbReference type="OrthoDB" id="4142200at2759"/>
<dbReference type="PRINTS" id="PR00171">
    <property type="entry name" value="SUGRTRNSPORT"/>
</dbReference>
<dbReference type="PANTHER" id="PTHR48022:SF7">
    <property type="entry name" value="MAJOR FACILITATOR SUPERFAMILY (MFS) PROFILE DOMAIN-CONTAINING PROTEIN-RELATED"/>
    <property type="match status" value="1"/>
</dbReference>
<dbReference type="Proteomes" id="UP000053029">
    <property type="component" value="Unassembled WGS sequence"/>
</dbReference>
<dbReference type="PROSITE" id="PS50850">
    <property type="entry name" value="MFS"/>
    <property type="match status" value="1"/>
</dbReference>
<feature type="transmembrane region" description="Helical" evidence="8">
    <location>
        <begin position="315"/>
        <end position="333"/>
    </location>
</feature>
<dbReference type="VEuPathDB" id="FungiDB:Z517_03589"/>
<feature type="transmembrane region" description="Helical" evidence="8">
    <location>
        <begin position="122"/>
        <end position="141"/>
    </location>
</feature>
<proteinExistence type="inferred from homology"/>
<evidence type="ECO:0000313" key="11">
    <source>
        <dbReference type="Proteomes" id="UP000053029"/>
    </source>
</evidence>
<dbReference type="PROSITE" id="PS00216">
    <property type="entry name" value="SUGAR_TRANSPORT_1"/>
    <property type="match status" value="2"/>
</dbReference>
<dbReference type="InterPro" id="IPR050360">
    <property type="entry name" value="MFS_Sugar_Transporters"/>
</dbReference>
<reference evidence="10 11" key="1">
    <citation type="submission" date="2015-01" db="EMBL/GenBank/DDBJ databases">
        <title>The Genome Sequence of Fonsecaea pedrosoi CBS 271.37.</title>
        <authorList>
            <consortium name="The Broad Institute Genomics Platform"/>
            <person name="Cuomo C."/>
            <person name="de Hoog S."/>
            <person name="Gorbushina A."/>
            <person name="Stielow B."/>
            <person name="Teixiera M."/>
            <person name="Abouelleil A."/>
            <person name="Chapman S.B."/>
            <person name="Priest M."/>
            <person name="Young S.K."/>
            <person name="Wortman J."/>
            <person name="Nusbaum C."/>
            <person name="Birren B."/>
        </authorList>
    </citation>
    <scope>NUCLEOTIDE SEQUENCE [LARGE SCALE GENOMIC DNA]</scope>
    <source>
        <strain evidence="10 11">CBS 271.37</strain>
    </source>
</reference>
<dbReference type="InterPro" id="IPR005828">
    <property type="entry name" value="MFS_sugar_transport-like"/>
</dbReference>
<evidence type="ECO:0000256" key="1">
    <source>
        <dbReference type="ARBA" id="ARBA00004141"/>
    </source>
</evidence>
<gene>
    <name evidence="10" type="ORF">Z517_03589</name>
</gene>
<dbReference type="SUPFAM" id="SSF103473">
    <property type="entry name" value="MFS general substrate transporter"/>
    <property type="match status" value="1"/>
</dbReference>
<feature type="transmembrane region" description="Helical" evidence="8">
    <location>
        <begin position="275"/>
        <end position="295"/>
    </location>
</feature>
<comment type="subcellular location">
    <subcellularLocation>
        <location evidence="1">Membrane</location>
        <topology evidence="1">Multi-pass membrane protein</topology>
    </subcellularLocation>
</comment>
<evidence type="ECO:0000259" key="9">
    <source>
        <dbReference type="PROSITE" id="PS50850"/>
    </source>
</evidence>
<feature type="transmembrane region" description="Helical" evidence="8">
    <location>
        <begin position="95"/>
        <end position="116"/>
    </location>
</feature>
<dbReference type="RefSeq" id="XP_013288147.1">
    <property type="nucleotide sequence ID" value="XM_013432693.1"/>
</dbReference>
<evidence type="ECO:0000256" key="3">
    <source>
        <dbReference type="ARBA" id="ARBA00022448"/>
    </source>
</evidence>
<keyword evidence="6 8" id="KW-0472">Membrane</keyword>
<dbReference type="InterPro" id="IPR020846">
    <property type="entry name" value="MFS_dom"/>
</dbReference>
<feature type="transmembrane region" description="Helical" evidence="8">
    <location>
        <begin position="454"/>
        <end position="472"/>
    </location>
</feature>
<feature type="transmembrane region" description="Helical" evidence="8">
    <location>
        <begin position="6"/>
        <end position="24"/>
    </location>
</feature>
<feature type="transmembrane region" description="Helical" evidence="8">
    <location>
        <begin position="387"/>
        <end position="411"/>
    </location>
</feature>
<dbReference type="NCBIfam" id="TIGR00879">
    <property type="entry name" value="SP"/>
    <property type="match status" value="1"/>
</dbReference>
<name>A0A0D2HIQ0_9EURO</name>